<dbReference type="GO" id="GO:0006508">
    <property type="term" value="P:proteolysis"/>
    <property type="evidence" value="ECO:0007669"/>
    <property type="project" value="UniProtKB-KW"/>
</dbReference>
<proteinExistence type="inferred from homology"/>
<evidence type="ECO:0000256" key="8">
    <source>
        <dbReference type="ARBA" id="ARBA00022801"/>
    </source>
</evidence>
<comment type="caution">
    <text evidence="14">Lacks conserved residue(s) required for the propagation of feature annotation.</text>
</comment>
<feature type="transmembrane region" description="Helical" evidence="14">
    <location>
        <begin position="95"/>
        <end position="119"/>
    </location>
</feature>
<evidence type="ECO:0000256" key="7">
    <source>
        <dbReference type="ARBA" id="ARBA00022737"/>
    </source>
</evidence>
<dbReference type="EMBL" id="CP026304">
    <property type="protein sequence ID" value="AVZ77826.1"/>
    <property type="molecule type" value="Genomic_DNA"/>
</dbReference>
<dbReference type="GO" id="GO:0046872">
    <property type="term" value="F:metal ion binding"/>
    <property type="evidence" value="ECO:0007669"/>
    <property type="project" value="UniProtKB-UniRule"/>
</dbReference>
<dbReference type="PROSITE" id="PS51371">
    <property type="entry name" value="CBS"/>
    <property type="match status" value="2"/>
</dbReference>
<keyword evidence="8 14" id="KW-0378">Hydrolase</keyword>
<evidence type="ECO:0000313" key="20">
    <source>
        <dbReference type="Proteomes" id="UP000244201"/>
    </source>
</evidence>
<dbReference type="AlphaFoldDB" id="A0A2R4TFD0"/>
<dbReference type="InterPro" id="IPR016483">
    <property type="entry name" value="UCP006404_Pept_M50_CBS"/>
</dbReference>
<name>A0A2R4TFD0_9ACTN</name>
<keyword evidence="20" id="KW-1185">Reference proteome</keyword>
<feature type="domain" description="CBS" evidence="18">
    <location>
        <begin position="305"/>
        <end position="363"/>
    </location>
</feature>
<keyword evidence="10 14" id="KW-1133">Transmembrane helix</keyword>
<keyword evidence="13 14" id="KW-0472">Membrane</keyword>
<evidence type="ECO:0000259" key="18">
    <source>
        <dbReference type="PROSITE" id="PS51371"/>
    </source>
</evidence>
<dbReference type="SUPFAM" id="SSF54631">
    <property type="entry name" value="CBS-domain pair"/>
    <property type="match status" value="1"/>
</dbReference>
<evidence type="ECO:0000256" key="17">
    <source>
        <dbReference type="PROSITE-ProRule" id="PRU00703"/>
    </source>
</evidence>
<dbReference type="Gene3D" id="3.10.580.10">
    <property type="entry name" value="CBS-domain"/>
    <property type="match status" value="1"/>
</dbReference>
<dbReference type="OrthoDB" id="9781963at2"/>
<keyword evidence="11 14" id="KW-0482">Metalloprotease</keyword>
<evidence type="ECO:0000256" key="9">
    <source>
        <dbReference type="ARBA" id="ARBA00022833"/>
    </source>
</evidence>
<dbReference type="PANTHER" id="PTHR39188">
    <property type="entry name" value="MEMBRANE-ASSOCIATED ZINC METALLOPROTEASE M50B"/>
    <property type="match status" value="1"/>
</dbReference>
<dbReference type="InterPro" id="IPR046342">
    <property type="entry name" value="CBS_dom_sf"/>
</dbReference>
<reference evidence="19 20" key="1">
    <citation type="submission" date="2018-01" db="EMBL/GenBank/DDBJ databases">
        <title>Complete genome sequence of Streptomyces lunaelactis MM109T, a Ferroverdin A producer isolated from cave moonmilk deposits.</title>
        <authorList>
            <person name="Naome A."/>
            <person name="Martinet L."/>
            <person name="Maciejewska M."/>
            <person name="Anderssen S."/>
            <person name="Adam D."/>
            <person name="Tenconi E."/>
            <person name="Deflandre B."/>
            <person name="Arguelles-Arias A."/>
            <person name="Calusinska M."/>
            <person name="Copieters W."/>
            <person name="Karim L."/>
            <person name="Hanikenne M."/>
            <person name="Baurain D."/>
            <person name="van Wezel G."/>
            <person name="Smargiasso N."/>
            <person name="de Pauw E."/>
            <person name="Delfosse P."/>
            <person name="Rigali S."/>
        </authorList>
    </citation>
    <scope>NUCLEOTIDE SEQUENCE [LARGE SCALE GENOMIC DNA]</scope>
    <source>
        <strain evidence="19 20">MM109</strain>
    </source>
</reference>
<feature type="transmembrane region" description="Helical" evidence="14">
    <location>
        <begin position="131"/>
        <end position="153"/>
    </location>
</feature>
<dbReference type="Proteomes" id="UP000244201">
    <property type="component" value="Chromosome"/>
</dbReference>
<dbReference type="InterPro" id="IPR008915">
    <property type="entry name" value="Peptidase_M50"/>
</dbReference>
<dbReference type="GO" id="GO:0008237">
    <property type="term" value="F:metallopeptidase activity"/>
    <property type="evidence" value="ECO:0007669"/>
    <property type="project" value="UniProtKB-UniRule"/>
</dbReference>
<dbReference type="CDD" id="cd06164">
    <property type="entry name" value="S2P-M50_SpoIVFB_CBS"/>
    <property type="match status" value="1"/>
</dbReference>
<feature type="binding site" evidence="16">
    <location>
        <position position="55"/>
    </location>
    <ligand>
        <name>Zn(2+)</name>
        <dbReference type="ChEBI" id="CHEBI:29105"/>
        <note>catalytic</note>
    </ligand>
</feature>
<evidence type="ECO:0000256" key="13">
    <source>
        <dbReference type="ARBA" id="ARBA00023136"/>
    </source>
</evidence>
<feature type="binding site" evidence="16">
    <location>
        <position position="59"/>
    </location>
    <ligand>
        <name>Zn(2+)</name>
        <dbReference type="ChEBI" id="CHEBI:29105"/>
        <note>catalytic</note>
    </ligand>
</feature>
<evidence type="ECO:0000256" key="6">
    <source>
        <dbReference type="ARBA" id="ARBA00022723"/>
    </source>
</evidence>
<comment type="subcellular location">
    <subcellularLocation>
        <location evidence="1">Cell membrane</location>
        <topology evidence="1">Multi-pass membrane protein</topology>
    </subcellularLocation>
</comment>
<feature type="active site" evidence="15">
    <location>
        <position position="56"/>
    </location>
</feature>
<comment type="cofactor">
    <cofactor evidence="14 16">
        <name>Zn(2+)</name>
        <dbReference type="ChEBI" id="CHEBI:29105"/>
    </cofactor>
    <text evidence="14 16">Binds 1 zinc ion per subunit.</text>
</comment>
<dbReference type="KEGG" id="slk:SLUN_35380"/>
<evidence type="ECO:0000256" key="12">
    <source>
        <dbReference type="ARBA" id="ARBA00023122"/>
    </source>
</evidence>
<dbReference type="PANTHER" id="PTHR39188:SF3">
    <property type="entry name" value="STAGE IV SPORULATION PROTEIN FB"/>
    <property type="match status" value="1"/>
</dbReference>
<evidence type="ECO:0000256" key="10">
    <source>
        <dbReference type="ARBA" id="ARBA00022989"/>
    </source>
</evidence>
<feature type="transmembrane region" description="Helical" evidence="14">
    <location>
        <begin position="174"/>
        <end position="198"/>
    </location>
</feature>
<keyword evidence="12 17" id="KW-0129">CBS domain</keyword>
<evidence type="ECO:0000256" key="14">
    <source>
        <dbReference type="PIRNR" id="PIRNR006404"/>
    </source>
</evidence>
<gene>
    <name evidence="19" type="ORF">SLUN_35380</name>
</gene>
<keyword evidence="9 14" id="KW-0862">Zinc</keyword>
<dbReference type="Pfam" id="PF00571">
    <property type="entry name" value="CBS"/>
    <property type="match status" value="2"/>
</dbReference>
<dbReference type="PIRSF" id="PIRSF006404">
    <property type="entry name" value="UCP006404_Pept_M50_CBS"/>
    <property type="match status" value="1"/>
</dbReference>
<evidence type="ECO:0000256" key="15">
    <source>
        <dbReference type="PIRSR" id="PIRSR006404-1"/>
    </source>
</evidence>
<dbReference type="InterPro" id="IPR000644">
    <property type="entry name" value="CBS_dom"/>
</dbReference>
<evidence type="ECO:0000256" key="2">
    <source>
        <dbReference type="ARBA" id="ARBA00007931"/>
    </source>
</evidence>
<feature type="binding site" evidence="16">
    <location>
        <position position="154"/>
    </location>
    <ligand>
        <name>Zn(2+)</name>
        <dbReference type="ChEBI" id="CHEBI:29105"/>
        <note>catalytic</note>
    </ligand>
</feature>
<evidence type="ECO:0000256" key="3">
    <source>
        <dbReference type="ARBA" id="ARBA00022475"/>
    </source>
</evidence>
<dbReference type="Pfam" id="PF02163">
    <property type="entry name" value="Peptidase_M50"/>
    <property type="match status" value="2"/>
</dbReference>
<evidence type="ECO:0000313" key="19">
    <source>
        <dbReference type="EMBL" id="AVZ77826.1"/>
    </source>
</evidence>
<dbReference type="GO" id="GO:0005886">
    <property type="term" value="C:plasma membrane"/>
    <property type="evidence" value="ECO:0007669"/>
    <property type="project" value="UniProtKB-SubCell"/>
</dbReference>
<feature type="transmembrane region" description="Helical" evidence="14">
    <location>
        <begin position="33"/>
        <end position="55"/>
    </location>
</feature>
<evidence type="ECO:0000256" key="4">
    <source>
        <dbReference type="ARBA" id="ARBA00022670"/>
    </source>
</evidence>
<feature type="domain" description="CBS" evidence="18">
    <location>
        <begin position="240"/>
        <end position="299"/>
    </location>
</feature>
<organism evidence="19 20">
    <name type="scientific">Streptomyces lunaelactis</name>
    <dbReference type="NCBI Taxonomy" id="1535768"/>
    <lineage>
        <taxon>Bacteria</taxon>
        <taxon>Bacillati</taxon>
        <taxon>Actinomycetota</taxon>
        <taxon>Actinomycetes</taxon>
        <taxon>Kitasatosporales</taxon>
        <taxon>Streptomycetaceae</taxon>
        <taxon>Streptomyces</taxon>
    </lineage>
</organism>
<keyword evidence="7" id="KW-0677">Repeat</keyword>
<evidence type="ECO:0000256" key="5">
    <source>
        <dbReference type="ARBA" id="ARBA00022692"/>
    </source>
</evidence>
<keyword evidence="5 14" id="KW-0812">Transmembrane</keyword>
<sequence length="379" mass="39687">MRVGLHWSVLAIVVLVALTLARGRFPSAHAGESAWVYWGLGIVTAIVFLVSLLAHELAHAVVARRNGIEVEGITLWMLGGVARLRGEAKDPGAELRIAGVGPLVSAAAGVLFTGVAVWLEILAVPGLVVEAMAWLAAINFVLAVFNAVPAAPLDGGRVLRAFLWWRSGDRVRAALSAANAGRALGWFMLFAGFASVLVTGDLGGLWSALIGWFLIAAATAEVREAQLRGALAGLAVRQVMTPDPVTVAATDTVEHLLSTTPFGRYRHSTLPVVSHDGTPVGLMTVARINRVPVEARCATAVAGVMCPLTDVATAEPGEAVMDLLPRLESSAERRALVLDDGHLVGIVALSDITRAVSWLTTATRSGPVTTAKQGRHGDG</sequence>
<dbReference type="SMART" id="SM00116">
    <property type="entry name" value="CBS"/>
    <property type="match status" value="2"/>
</dbReference>
<protein>
    <recommendedName>
        <fullName evidence="14">Zinc metalloprotease</fullName>
    </recommendedName>
</protein>
<evidence type="ECO:0000256" key="16">
    <source>
        <dbReference type="PIRSR" id="PIRSR006404-2"/>
    </source>
</evidence>
<evidence type="ECO:0000256" key="11">
    <source>
        <dbReference type="ARBA" id="ARBA00023049"/>
    </source>
</evidence>
<keyword evidence="4 14" id="KW-0645">Protease</keyword>
<accession>A0A2R4TFD0</accession>
<evidence type="ECO:0000256" key="1">
    <source>
        <dbReference type="ARBA" id="ARBA00004651"/>
    </source>
</evidence>
<comment type="similarity">
    <text evidence="2 14">Belongs to the peptidase M50B family.</text>
</comment>
<keyword evidence="3" id="KW-1003">Cell membrane</keyword>
<keyword evidence="6 14" id="KW-0479">Metal-binding</keyword>